<dbReference type="SMART" id="SM00184">
    <property type="entry name" value="RING"/>
    <property type="match status" value="1"/>
</dbReference>
<evidence type="ECO:0000313" key="7">
    <source>
        <dbReference type="EMBL" id="CAG2208559.1"/>
    </source>
</evidence>
<dbReference type="SUPFAM" id="SSF101898">
    <property type="entry name" value="NHL repeat"/>
    <property type="match status" value="1"/>
</dbReference>
<dbReference type="InterPro" id="IPR013083">
    <property type="entry name" value="Znf_RING/FYVE/PHD"/>
</dbReference>
<dbReference type="Pfam" id="PF00643">
    <property type="entry name" value="zf-B_box"/>
    <property type="match status" value="1"/>
</dbReference>
<gene>
    <name evidence="7" type="ORF">MEDL_22757</name>
</gene>
<dbReference type="PANTHER" id="PTHR25462:SF296">
    <property type="entry name" value="MEIOTIC P26, ISOFORM F"/>
    <property type="match status" value="1"/>
</dbReference>
<dbReference type="PROSITE" id="PS50089">
    <property type="entry name" value="ZF_RING_2"/>
    <property type="match status" value="1"/>
</dbReference>
<evidence type="ECO:0000256" key="2">
    <source>
        <dbReference type="ARBA" id="ARBA00022771"/>
    </source>
</evidence>
<dbReference type="InterPro" id="IPR000315">
    <property type="entry name" value="Znf_B-box"/>
</dbReference>
<dbReference type="PANTHER" id="PTHR25462">
    <property type="entry name" value="BONUS, ISOFORM C-RELATED"/>
    <property type="match status" value="1"/>
</dbReference>
<dbReference type="CDD" id="cd19757">
    <property type="entry name" value="Bbox1"/>
    <property type="match status" value="1"/>
</dbReference>
<dbReference type="Gene3D" id="3.30.40.10">
    <property type="entry name" value="Zinc/RING finger domain, C3HC4 (zinc finger)"/>
    <property type="match status" value="1"/>
</dbReference>
<dbReference type="PROSITE" id="PS00518">
    <property type="entry name" value="ZF_RING_1"/>
    <property type="match status" value="1"/>
</dbReference>
<dbReference type="AlphaFoldDB" id="A0A8S3RIS2"/>
<proteinExistence type="predicted"/>
<organism evidence="7 8">
    <name type="scientific">Mytilus edulis</name>
    <name type="common">Blue mussel</name>
    <dbReference type="NCBI Taxonomy" id="6550"/>
    <lineage>
        <taxon>Eukaryota</taxon>
        <taxon>Metazoa</taxon>
        <taxon>Spiralia</taxon>
        <taxon>Lophotrochozoa</taxon>
        <taxon>Mollusca</taxon>
        <taxon>Bivalvia</taxon>
        <taxon>Autobranchia</taxon>
        <taxon>Pteriomorphia</taxon>
        <taxon>Mytilida</taxon>
        <taxon>Mytiloidea</taxon>
        <taxon>Mytilidae</taxon>
        <taxon>Mytilinae</taxon>
        <taxon>Mytilus</taxon>
    </lineage>
</organism>
<dbReference type="SUPFAM" id="SSF57850">
    <property type="entry name" value="RING/U-box"/>
    <property type="match status" value="1"/>
</dbReference>
<evidence type="ECO:0000256" key="4">
    <source>
        <dbReference type="PROSITE-ProRule" id="PRU00024"/>
    </source>
</evidence>
<evidence type="ECO:0000259" key="5">
    <source>
        <dbReference type="PROSITE" id="PS50089"/>
    </source>
</evidence>
<sequence length="656" mass="75743">MAVCSNSNKVDDIDKCGICLSAFTTPILLDCFHIFCTPCISKLTEGKNTVICPLCRAVHVLPDKGVRGLTLYPYFKETDTADTQKLLFCEMCENEEYAVTNCIDCKCKMCLECSAYHLKHKIFKTHKTEKIENKCTEFKSQETKMFEDDTCKTHNAELSHFCELCNKAICKECISQNHRLHKKEPIVFQAQKRRDHLRLAFNAIKSKVIAINREIQHTESAENNYYQLCRQGKDEIKTHTERSKEIVCKIFDVLADLNLHKMDEMQKQDIKAIHTHQDELETRAMSLQCLLRSTDNIINFCSDGKLFNDYTFLYETLKRAATQDKKLEVLTPLFRSGRAIEHKYVEECFGRVERGIRSCSLVESESHIYSLPIMSEVKILTKINSFNLEKKDLWTCDIRGISVISENKSWLLVKYSYWLEDGYEHYYLKLYSANADMEYEFKIPDENVATHILQATRNEILVKSGALIKKIHVDTVSKIEEIVTTTFKSDLEFGTCAMVEDNRVVTYSVRGKCFYELTVNKESPVTLNETTLKTIPVDENILKLITTGPSSIVESMSKQLIMTCKENVITLDRNYRICNIHENQGSDFRGACRDPYGNIFIVDYNMNKICLFNSYGEFLNDVLVQDISKPVDIKRDSMGNIWLADQNNRVQIYSHP</sequence>
<keyword evidence="3" id="KW-0862">Zinc</keyword>
<keyword evidence="2 4" id="KW-0863">Zinc-finger</keyword>
<dbReference type="Proteomes" id="UP000683360">
    <property type="component" value="Unassembled WGS sequence"/>
</dbReference>
<dbReference type="PROSITE" id="PS50119">
    <property type="entry name" value="ZF_BBOX"/>
    <property type="match status" value="2"/>
</dbReference>
<evidence type="ECO:0000313" key="8">
    <source>
        <dbReference type="Proteomes" id="UP000683360"/>
    </source>
</evidence>
<reference evidence="7" key="1">
    <citation type="submission" date="2021-03" db="EMBL/GenBank/DDBJ databases">
        <authorList>
            <person name="Bekaert M."/>
        </authorList>
    </citation>
    <scope>NUCLEOTIDE SEQUENCE</scope>
</reference>
<keyword evidence="8" id="KW-1185">Reference proteome</keyword>
<dbReference type="Gene3D" id="2.120.10.30">
    <property type="entry name" value="TolB, C-terminal domain"/>
    <property type="match status" value="1"/>
</dbReference>
<dbReference type="InterPro" id="IPR011042">
    <property type="entry name" value="6-blade_b-propeller_TolB-like"/>
</dbReference>
<evidence type="ECO:0000256" key="3">
    <source>
        <dbReference type="ARBA" id="ARBA00022833"/>
    </source>
</evidence>
<dbReference type="SUPFAM" id="SSF57845">
    <property type="entry name" value="B-box zinc-binding domain"/>
    <property type="match status" value="1"/>
</dbReference>
<keyword evidence="1" id="KW-0479">Metal-binding</keyword>
<dbReference type="SMART" id="SM00336">
    <property type="entry name" value="BBOX"/>
    <property type="match status" value="2"/>
</dbReference>
<name>A0A8S3RIS2_MYTED</name>
<protein>
    <submittedName>
        <fullName evidence="7">TRIM2_3</fullName>
    </submittedName>
</protein>
<comment type="caution">
    <text evidence="7">The sequence shown here is derived from an EMBL/GenBank/DDBJ whole genome shotgun (WGS) entry which is preliminary data.</text>
</comment>
<dbReference type="OrthoDB" id="6084636at2759"/>
<dbReference type="Pfam" id="PF13639">
    <property type="entry name" value="zf-RING_2"/>
    <property type="match status" value="1"/>
</dbReference>
<feature type="domain" description="B box-type" evidence="6">
    <location>
        <begin position="146"/>
        <end position="186"/>
    </location>
</feature>
<dbReference type="InterPro" id="IPR017907">
    <property type="entry name" value="Znf_RING_CS"/>
</dbReference>
<dbReference type="Gene3D" id="3.30.160.60">
    <property type="entry name" value="Classic Zinc Finger"/>
    <property type="match status" value="1"/>
</dbReference>
<evidence type="ECO:0000256" key="1">
    <source>
        <dbReference type="ARBA" id="ARBA00022723"/>
    </source>
</evidence>
<dbReference type="InterPro" id="IPR001841">
    <property type="entry name" value="Znf_RING"/>
</dbReference>
<dbReference type="GO" id="GO:0008270">
    <property type="term" value="F:zinc ion binding"/>
    <property type="evidence" value="ECO:0007669"/>
    <property type="project" value="UniProtKB-KW"/>
</dbReference>
<dbReference type="EMBL" id="CAJPWZ010001113">
    <property type="protein sequence ID" value="CAG2208559.1"/>
    <property type="molecule type" value="Genomic_DNA"/>
</dbReference>
<feature type="domain" description="B box-type" evidence="6">
    <location>
        <begin position="84"/>
        <end position="131"/>
    </location>
</feature>
<accession>A0A8S3RIS2</accession>
<feature type="domain" description="RING-type" evidence="5">
    <location>
        <begin position="16"/>
        <end position="56"/>
    </location>
</feature>
<evidence type="ECO:0000259" key="6">
    <source>
        <dbReference type="PROSITE" id="PS50119"/>
    </source>
</evidence>
<dbReference type="InterPro" id="IPR047153">
    <property type="entry name" value="TRIM45/56/19-like"/>
</dbReference>